<keyword evidence="5 10" id="KW-0645">Protease</keyword>
<dbReference type="SUPFAM" id="SSF52949">
    <property type="entry name" value="Macro domain-like"/>
    <property type="match status" value="1"/>
</dbReference>
<evidence type="ECO:0000259" key="11">
    <source>
        <dbReference type="PROSITE" id="PS00631"/>
    </source>
</evidence>
<dbReference type="Pfam" id="PF02789">
    <property type="entry name" value="Peptidase_M17_N"/>
    <property type="match status" value="1"/>
</dbReference>
<sequence>MKYNAKNTHLSDLSTSCLIFGIYENGTLSPSAVKFDQENQHILSTMIAKEKMAGKIGRYLLLSHLPHLKAERILLIGCGKEGELSPIQYKKIVKTAIEALKNTNATEALYCLNDIKINDRNHYWNIRFAIETIADSLYKFEDFKSQKSPNTLALQQIDFYVTEEDLAQAQQAIIHANAIASGIEYAKHVANCPPNICNPAYLSEQAKNLANSTALMQTTIIDEAEMARLGMNAYLAVSRGSSNPAFMSVIEYKNHPNPNTPPIVLVGKGLTFDAGGISLKPAAEMDEMKYDMCGAATVYGAMKALAELELPLNVIGVLAGCENLPGGNAYRPGDILTTMKGLTVEVLNTDAEGRLVLCDALTYVERFNPELVIDVATLTGACVVALGQHNSGLMSSHDELAKALEKAAEQSTDKAWRLPLSEEYQEQLKSNFADLANIGGRWGGAITAGAFLSNFTSNYPWAHLDIAGTAWLQGAAKGATGRPVSLLVQFLLNQVK</sequence>
<dbReference type="Proteomes" id="UP000229329">
    <property type="component" value="Unassembled WGS sequence"/>
</dbReference>
<dbReference type="InterPro" id="IPR000819">
    <property type="entry name" value="Peptidase_M17_C"/>
</dbReference>
<gene>
    <name evidence="10" type="primary">pepA</name>
    <name evidence="12" type="ORF">CVP05_01970</name>
</gene>
<dbReference type="OrthoDB" id="9809354at2"/>
<evidence type="ECO:0000256" key="10">
    <source>
        <dbReference type="HAMAP-Rule" id="MF_00181"/>
    </source>
</evidence>
<dbReference type="InterPro" id="IPR043472">
    <property type="entry name" value="Macro_dom-like"/>
</dbReference>
<dbReference type="PRINTS" id="PR00481">
    <property type="entry name" value="LAMNOPPTDASE"/>
</dbReference>
<feature type="binding site" evidence="10">
    <location>
        <position position="352"/>
    </location>
    <ligand>
        <name>Mn(2+)</name>
        <dbReference type="ChEBI" id="CHEBI:29035"/>
        <label>2</label>
    </ligand>
</feature>
<dbReference type="InterPro" id="IPR023042">
    <property type="entry name" value="Peptidase_M17_leu_NH2_pept"/>
</dbReference>
<comment type="similarity">
    <text evidence="3 10">Belongs to the peptidase M17 family.</text>
</comment>
<keyword evidence="7 10" id="KW-0378">Hydrolase</keyword>
<feature type="active site" evidence="10">
    <location>
        <position position="354"/>
    </location>
</feature>
<feature type="binding site" evidence="10">
    <location>
        <position position="273"/>
    </location>
    <ligand>
        <name>Mn(2+)</name>
        <dbReference type="ChEBI" id="CHEBI:29035"/>
        <label>1</label>
    </ligand>
</feature>
<dbReference type="InterPro" id="IPR008283">
    <property type="entry name" value="Peptidase_M17_N"/>
</dbReference>
<comment type="function">
    <text evidence="9 10">Presumably involved in the processing and regular turnover of intracellular proteins. Catalyzes the removal of unsubstituted N-terminal amino acids from various peptides.</text>
</comment>
<evidence type="ECO:0000256" key="2">
    <source>
        <dbReference type="ARBA" id="ARBA00000967"/>
    </source>
</evidence>
<feature type="active site" evidence="10">
    <location>
        <position position="280"/>
    </location>
</feature>
<dbReference type="EMBL" id="PHHA01000002">
    <property type="protein sequence ID" value="PJG86597.1"/>
    <property type="molecule type" value="Genomic_DNA"/>
</dbReference>
<dbReference type="PANTHER" id="PTHR11963">
    <property type="entry name" value="LEUCINE AMINOPEPTIDASE-RELATED"/>
    <property type="match status" value="1"/>
</dbReference>
<keyword evidence="13" id="KW-1185">Reference proteome</keyword>
<keyword evidence="6 10" id="KW-0479">Metal-binding</keyword>
<evidence type="ECO:0000256" key="4">
    <source>
        <dbReference type="ARBA" id="ARBA00022438"/>
    </source>
</evidence>
<comment type="catalytic activity">
    <reaction evidence="2 10">
        <text>Release of an N-terminal amino acid, preferentially leucine, but not glutamic or aspartic acids.</text>
        <dbReference type="EC" id="3.4.11.10"/>
    </reaction>
</comment>
<dbReference type="NCBIfam" id="NF002074">
    <property type="entry name" value="PRK00913.1-4"/>
    <property type="match status" value="1"/>
</dbReference>
<evidence type="ECO:0000256" key="5">
    <source>
        <dbReference type="ARBA" id="ARBA00022670"/>
    </source>
</evidence>
<comment type="cofactor">
    <cofactor evidence="10">
        <name>Mn(2+)</name>
        <dbReference type="ChEBI" id="CHEBI:29035"/>
    </cofactor>
    <text evidence="10">Binds 2 manganese ions per subunit.</text>
</comment>
<feature type="domain" description="Cytosol aminopeptidase" evidence="11">
    <location>
        <begin position="348"/>
        <end position="355"/>
    </location>
</feature>
<evidence type="ECO:0000256" key="6">
    <source>
        <dbReference type="ARBA" id="ARBA00022723"/>
    </source>
</evidence>
<reference evidence="12 13" key="1">
    <citation type="submission" date="2017-11" db="EMBL/GenBank/DDBJ databases">
        <title>Reclassification of Bisgaard taxon 7 as Conservatibacter flavescens gen. nov., sp. nov.</title>
        <authorList>
            <person name="Christensen H."/>
        </authorList>
    </citation>
    <scope>NUCLEOTIDE SEQUENCE [LARGE SCALE GENOMIC DNA]</scope>
    <source>
        <strain evidence="12 13">7_4</strain>
    </source>
</reference>
<dbReference type="EC" id="3.4.11.1" evidence="10"/>
<feature type="binding site" evidence="10">
    <location>
        <position position="291"/>
    </location>
    <ligand>
        <name>Mn(2+)</name>
        <dbReference type="ChEBI" id="CHEBI:29035"/>
        <label>2</label>
    </ligand>
</feature>
<evidence type="ECO:0000256" key="8">
    <source>
        <dbReference type="ARBA" id="ARBA00023211"/>
    </source>
</evidence>
<dbReference type="CDD" id="cd00433">
    <property type="entry name" value="Peptidase_M17"/>
    <property type="match status" value="1"/>
</dbReference>
<comment type="subcellular location">
    <subcellularLocation>
        <location evidence="10">Cytoplasm</location>
    </subcellularLocation>
</comment>
<dbReference type="Gene3D" id="3.40.220.10">
    <property type="entry name" value="Leucine Aminopeptidase, subunit E, domain 1"/>
    <property type="match status" value="1"/>
</dbReference>
<dbReference type="GO" id="GO:0005737">
    <property type="term" value="C:cytoplasm"/>
    <property type="evidence" value="ECO:0007669"/>
    <property type="project" value="UniProtKB-SubCell"/>
</dbReference>
<keyword evidence="4 10" id="KW-0031">Aminopeptidase</keyword>
<accession>A0A2M8S615</accession>
<organism evidence="12 13">
    <name type="scientific">Conservatibacter flavescens</name>
    <dbReference type="NCBI Taxonomy" id="28161"/>
    <lineage>
        <taxon>Bacteria</taxon>
        <taxon>Pseudomonadati</taxon>
        <taxon>Pseudomonadota</taxon>
        <taxon>Gammaproteobacteria</taxon>
        <taxon>Pasteurellales</taxon>
        <taxon>Pasteurellaceae</taxon>
        <taxon>Conservatibacter</taxon>
    </lineage>
</organism>
<feature type="binding site" evidence="10">
    <location>
        <position position="350"/>
    </location>
    <ligand>
        <name>Mn(2+)</name>
        <dbReference type="ChEBI" id="CHEBI:29035"/>
        <label>1</label>
    </ligand>
</feature>
<dbReference type="FunFam" id="3.40.630.10:FF:000004">
    <property type="entry name" value="Probable cytosol aminopeptidase"/>
    <property type="match status" value="1"/>
</dbReference>
<dbReference type="GO" id="GO:0006508">
    <property type="term" value="P:proteolysis"/>
    <property type="evidence" value="ECO:0007669"/>
    <property type="project" value="UniProtKB-KW"/>
</dbReference>
<feature type="binding site" evidence="10">
    <location>
        <position position="352"/>
    </location>
    <ligand>
        <name>Mn(2+)</name>
        <dbReference type="ChEBI" id="CHEBI:29035"/>
        <label>1</label>
    </ligand>
</feature>
<keyword evidence="10" id="KW-0963">Cytoplasm</keyword>
<dbReference type="PANTHER" id="PTHR11963:SF23">
    <property type="entry name" value="CYTOSOL AMINOPEPTIDASE"/>
    <property type="match status" value="1"/>
</dbReference>
<dbReference type="Gene3D" id="3.40.630.10">
    <property type="entry name" value="Zn peptidases"/>
    <property type="match status" value="1"/>
</dbReference>
<dbReference type="HAMAP" id="MF_00181">
    <property type="entry name" value="Cytosol_peptidase_M17"/>
    <property type="match status" value="1"/>
</dbReference>
<comment type="caution">
    <text evidence="12">The sequence shown here is derived from an EMBL/GenBank/DDBJ whole genome shotgun (WGS) entry which is preliminary data.</text>
</comment>
<proteinExistence type="inferred from homology"/>
<dbReference type="AlphaFoldDB" id="A0A2M8S615"/>
<feature type="binding site" evidence="10">
    <location>
        <position position="268"/>
    </location>
    <ligand>
        <name>Mn(2+)</name>
        <dbReference type="ChEBI" id="CHEBI:29035"/>
        <label>2</label>
    </ligand>
</feature>
<evidence type="ECO:0000256" key="9">
    <source>
        <dbReference type="ARBA" id="ARBA00049972"/>
    </source>
</evidence>
<comment type="catalytic activity">
    <reaction evidence="1 10">
        <text>Release of an N-terminal amino acid, Xaa-|-Yaa-, in which Xaa is preferably Leu, but may be other amino acids including Pro although not Arg or Lys, and Yaa may be Pro. Amino acid amides and methyl esters are also readily hydrolyzed, but rates on arylamides are exceedingly low.</text>
        <dbReference type="EC" id="3.4.11.1"/>
    </reaction>
</comment>
<evidence type="ECO:0000313" key="13">
    <source>
        <dbReference type="Proteomes" id="UP000229329"/>
    </source>
</evidence>
<dbReference type="InterPro" id="IPR011356">
    <property type="entry name" value="Leucine_aapep/pepB"/>
</dbReference>
<evidence type="ECO:0000313" key="12">
    <source>
        <dbReference type="EMBL" id="PJG86597.1"/>
    </source>
</evidence>
<evidence type="ECO:0000256" key="3">
    <source>
        <dbReference type="ARBA" id="ARBA00009528"/>
    </source>
</evidence>
<name>A0A2M8S615_9PAST</name>
<protein>
    <recommendedName>
        <fullName evidence="10">Probable cytosol aminopeptidase</fullName>
        <ecNumber evidence="10">3.4.11.1</ecNumber>
    </recommendedName>
    <alternativeName>
        <fullName evidence="10">Leucine aminopeptidase</fullName>
        <shortName evidence="10">LAP</shortName>
        <ecNumber evidence="10">3.4.11.10</ecNumber>
    </alternativeName>
    <alternativeName>
        <fullName evidence="10">Leucyl aminopeptidase</fullName>
    </alternativeName>
</protein>
<evidence type="ECO:0000256" key="7">
    <source>
        <dbReference type="ARBA" id="ARBA00022801"/>
    </source>
</evidence>
<dbReference type="EC" id="3.4.11.10" evidence="10"/>
<dbReference type="PROSITE" id="PS00631">
    <property type="entry name" value="CYTOSOL_AP"/>
    <property type="match status" value="1"/>
</dbReference>
<feature type="binding site" evidence="10">
    <location>
        <position position="273"/>
    </location>
    <ligand>
        <name>Mn(2+)</name>
        <dbReference type="ChEBI" id="CHEBI:29035"/>
        <label>2</label>
    </ligand>
</feature>
<dbReference type="RefSeq" id="WP_100287872.1">
    <property type="nucleotide sequence ID" value="NZ_PHHA01000002.1"/>
</dbReference>
<dbReference type="GO" id="GO:0070006">
    <property type="term" value="F:metalloaminopeptidase activity"/>
    <property type="evidence" value="ECO:0007669"/>
    <property type="project" value="InterPro"/>
</dbReference>
<dbReference type="Pfam" id="PF00883">
    <property type="entry name" value="Peptidase_M17"/>
    <property type="match status" value="1"/>
</dbReference>
<dbReference type="SUPFAM" id="SSF53187">
    <property type="entry name" value="Zn-dependent exopeptidases"/>
    <property type="match status" value="1"/>
</dbReference>
<keyword evidence="8 10" id="KW-0464">Manganese</keyword>
<evidence type="ECO:0000256" key="1">
    <source>
        <dbReference type="ARBA" id="ARBA00000135"/>
    </source>
</evidence>
<dbReference type="GO" id="GO:0030145">
    <property type="term" value="F:manganese ion binding"/>
    <property type="evidence" value="ECO:0007669"/>
    <property type="project" value="UniProtKB-UniRule"/>
</dbReference>